<feature type="compositionally biased region" description="Polar residues" evidence="1">
    <location>
        <begin position="117"/>
        <end position="127"/>
    </location>
</feature>
<keyword evidence="4" id="KW-1185">Reference proteome</keyword>
<reference evidence="3" key="1">
    <citation type="submission" date="2023-07" db="EMBL/GenBank/DDBJ databases">
        <title>draft genome sequence of fig (Ficus carica).</title>
        <authorList>
            <person name="Takahashi T."/>
            <person name="Nishimura K."/>
        </authorList>
    </citation>
    <scope>NUCLEOTIDE SEQUENCE</scope>
</reference>
<dbReference type="EMBL" id="BTGU01000547">
    <property type="protein sequence ID" value="GMN68072.1"/>
    <property type="molecule type" value="Genomic_DNA"/>
</dbReference>
<accession>A0AA88JBS7</accession>
<feature type="region of interest" description="Disordered" evidence="1">
    <location>
        <begin position="1"/>
        <end position="127"/>
    </location>
</feature>
<sequence length="127" mass="14617">MKLPMAARDGQPPHGGQSCHYAGDEYPPNPNLLRLPEKQNSFGERIKGSDSPFLRQTEREKKMPIPWLPPTIDSRVEREREKDGTMGSAYDQREAKQKRQPLLQKGQRRNLRDLYESKTSLLKAKST</sequence>
<evidence type="ECO:0000313" key="4">
    <source>
        <dbReference type="Proteomes" id="UP001187192"/>
    </source>
</evidence>
<gene>
    <name evidence="2" type="ORF">TIFTF001_037126</name>
    <name evidence="3" type="ORF">TIFTF001_037135</name>
</gene>
<dbReference type="AlphaFoldDB" id="A0AA88JBS7"/>
<feature type="compositionally biased region" description="Basic and acidic residues" evidence="1">
    <location>
        <begin position="74"/>
        <end position="84"/>
    </location>
</feature>
<organism evidence="3 4">
    <name type="scientific">Ficus carica</name>
    <name type="common">Common fig</name>
    <dbReference type="NCBI Taxonomy" id="3494"/>
    <lineage>
        <taxon>Eukaryota</taxon>
        <taxon>Viridiplantae</taxon>
        <taxon>Streptophyta</taxon>
        <taxon>Embryophyta</taxon>
        <taxon>Tracheophyta</taxon>
        <taxon>Spermatophyta</taxon>
        <taxon>Magnoliopsida</taxon>
        <taxon>eudicotyledons</taxon>
        <taxon>Gunneridae</taxon>
        <taxon>Pentapetalae</taxon>
        <taxon>rosids</taxon>
        <taxon>fabids</taxon>
        <taxon>Rosales</taxon>
        <taxon>Moraceae</taxon>
        <taxon>Ficeae</taxon>
        <taxon>Ficus</taxon>
    </lineage>
</organism>
<protein>
    <submittedName>
        <fullName evidence="3">Uncharacterized protein</fullName>
    </submittedName>
</protein>
<name>A0AA88JBS7_FICCA</name>
<dbReference type="EMBL" id="BTGU01000548">
    <property type="protein sequence ID" value="GMN68075.1"/>
    <property type="molecule type" value="Genomic_DNA"/>
</dbReference>
<evidence type="ECO:0000313" key="3">
    <source>
        <dbReference type="EMBL" id="GMN68075.1"/>
    </source>
</evidence>
<dbReference type="Proteomes" id="UP001187192">
    <property type="component" value="Unassembled WGS sequence"/>
</dbReference>
<evidence type="ECO:0000256" key="1">
    <source>
        <dbReference type="SAM" id="MobiDB-lite"/>
    </source>
</evidence>
<proteinExistence type="predicted"/>
<evidence type="ECO:0000313" key="2">
    <source>
        <dbReference type="EMBL" id="GMN68072.1"/>
    </source>
</evidence>
<comment type="caution">
    <text evidence="3">The sequence shown here is derived from an EMBL/GenBank/DDBJ whole genome shotgun (WGS) entry which is preliminary data.</text>
</comment>